<dbReference type="Gene3D" id="3.90.640.50">
    <property type="match status" value="1"/>
</dbReference>
<dbReference type="GO" id="GO:0009035">
    <property type="term" value="F:type I site-specific deoxyribonuclease activity"/>
    <property type="evidence" value="ECO:0007669"/>
    <property type="project" value="UniProtKB-EC"/>
</dbReference>
<dbReference type="GO" id="GO:0009307">
    <property type="term" value="P:DNA restriction-modification system"/>
    <property type="evidence" value="ECO:0007669"/>
    <property type="project" value="UniProtKB-KW"/>
</dbReference>
<reference evidence="2 3" key="1">
    <citation type="submission" date="2014-04" db="EMBL/GenBank/DDBJ databases">
        <authorList>
            <person name="Sears C."/>
            <person name="Carroll K."/>
            <person name="Sack B.R."/>
            <person name="Qadri F."/>
            <person name="Myers L.L."/>
            <person name="Chung G.-T."/>
            <person name="Escheverria P."/>
            <person name="Fraser C.M."/>
            <person name="Sadzewicz L."/>
            <person name="Shefchek K.A."/>
            <person name="Tallon L."/>
            <person name="Das S.P."/>
            <person name="Daugherty S."/>
            <person name="Mongodin E.F."/>
        </authorList>
    </citation>
    <scope>NUCLEOTIDE SEQUENCE [LARGE SCALE GENOMIC DNA]</scope>
    <source>
        <strain evidence="2 3">3975 RP4</strain>
    </source>
</reference>
<dbReference type="InterPro" id="IPR007409">
    <property type="entry name" value="Restrct_endonuc_type1_HsdR_N"/>
</dbReference>
<accession>A0A069S8E2</accession>
<dbReference type="EMBL" id="JNHM01000106">
    <property type="protein sequence ID" value="KDS47199.1"/>
    <property type="molecule type" value="Genomic_DNA"/>
</dbReference>
<feature type="domain" description="Restriction endonuclease type I HsdR N-terminal" evidence="1">
    <location>
        <begin position="30"/>
        <end position="138"/>
    </location>
</feature>
<evidence type="ECO:0000313" key="2">
    <source>
        <dbReference type="EMBL" id="KDS47199.1"/>
    </source>
</evidence>
<evidence type="ECO:0000313" key="3">
    <source>
        <dbReference type="Proteomes" id="UP000027661"/>
    </source>
</evidence>
<evidence type="ECO:0000259" key="1">
    <source>
        <dbReference type="Pfam" id="PF04313"/>
    </source>
</evidence>
<comment type="caution">
    <text evidence="2">The sequence shown here is derived from an EMBL/GenBank/DDBJ whole genome shotgun (WGS) entry which is preliminary data.</text>
</comment>
<gene>
    <name evidence="2" type="ORF">M099_3524</name>
</gene>
<dbReference type="PATRIC" id="fig|1339352.3.peg.3336"/>
<protein>
    <submittedName>
        <fullName evidence="2">Type I restriction enzyme R family protein</fullName>
    </submittedName>
</protein>
<dbReference type="AlphaFoldDB" id="A0A069S8E2"/>
<organism evidence="2 3">
    <name type="scientific">Phocaeicola vulgatus str. 3975 RP4</name>
    <dbReference type="NCBI Taxonomy" id="1339352"/>
    <lineage>
        <taxon>Bacteria</taxon>
        <taxon>Pseudomonadati</taxon>
        <taxon>Bacteroidota</taxon>
        <taxon>Bacteroidia</taxon>
        <taxon>Bacteroidales</taxon>
        <taxon>Bacteroidaceae</taxon>
        <taxon>Phocaeicola</taxon>
    </lineage>
</organism>
<dbReference type="Pfam" id="PF04313">
    <property type="entry name" value="HSDR_N"/>
    <property type="match status" value="1"/>
</dbReference>
<dbReference type="Proteomes" id="UP000027661">
    <property type="component" value="Unassembled WGS sequence"/>
</dbReference>
<proteinExistence type="predicted"/>
<dbReference type="GO" id="GO:0005524">
    <property type="term" value="F:ATP binding"/>
    <property type="evidence" value="ECO:0007669"/>
    <property type="project" value="UniProtKB-KW"/>
</dbReference>
<sequence>MPEQYKMVAENPQSTVVSDFEPVYRKSTQYQSEAEMEHDFISQLEKQGYEYLPIKTEKELICNLRRQLECLNDYKFTDNEWQSFFADKIANRNYGIVEKTIIIQEDYIQLLMRDDASVKNIYLIDKENIHNNSLQVVN</sequence>
<dbReference type="GO" id="GO:0003677">
    <property type="term" value="F:DNA binding"/>
    <property type="evidence" value="ECO:0007669"/>
    <property type="project" value="UniProtKB-KW"/>
</dbReference>
<name>A0A069S8E2_PHOVU</name>